<dbReference type="InterPro" id="IPR012337">
    <property type="entry name" value="RNaseH-like_sf"/>
</dbReference>
<feature type="domain" description="Exonuclease" evidence="7">
    <location>
        <begin position="335"/>
        <end position="522"/>
    </location>
</feature>
<dbReference type="Proteomes" id="UP000502823">
    <property type="component" value="Unassembled WGS sequence"/>
</dbReference>
<evidence type="ECO:0000256" key="3">
    <source>
        <dbReference type="ARBA" id="ARBA00022692"/>
    </source>
</evidence>
<gene>
    <name evidence="8" type="ORF">Cfor_11030</name>
</gene>
<dbReference type="PANTHER" id="PTHR19282">
    <property type="entry name" value="TETRASPANIN"/>
    <property type="match status" value="1"/>
</dbReference>
<dbReference type="InterPro" id="IPR013520">
    <property type="entry name" value="Ribonucl_H"/>
</dbReference>
<dbReference type="InterPro" id="IPR036397">
    <property type="entry name" value="RNaseH_sf"/>
</dbReference>
<dbReference type="PRINTS" id="PR00259">
    <property type="entry name" value="TMFOUR"/>
</dbReference>
<name>A0A6L2PN47_COPFO</name>
<evidence type="ECO:0000259" key="7">
    <source>
        <dbReference type="SMART" id="SM00479"/>
    </source>
</evidence>
<evidence type="ECO:0000313" key="8">
    <source>
        <dbReference type="EMBL" id="GFG33826.1"/>
    </source>
</evidence>
<reference evidence="9" key="1">
    <citation type="submission" date="2020-01" db="EMBL/GenBank/DDBJ databases">
        <title>Draft genome sequence of the Termite Coptotermes fromosanus.</title>
        <authorList>
            <person name="Itakura S."/>
            <person name="Yosikawa Y."/>
            <person name="Umezawa K."/>
        </authorList>
    </citation>
    <scope>NUCLEOTIDE SEQUENCE [LARGE SCALE GENOMIC DNA]</scope>
</reference>
<protein>
    <recommendedName>
        <fullName evidence="7">Exonuclease domain-containing protein</fullName>
    </recommendedName>
</protein>
<dbReference type="InterPro" id="IPR018503">
    <property type="entry name" value="Tetraspanin_CS"/>
</dbReference>
<feature type="transmembrane region" description="Helical" evidence="6">
    <location>
        <begin position="54"/>
        <end position="81"/>
    </location>
</feature>
<evidence type="ECO:0000256" key="1">
    <source>
        <dbReference type="ARBA" id="ARBA00004141"/>
    </source>
</evidence>
<dbReference type="InterPro" id="IPR018499">
    <property type="entry name" value="Tetraspanin/Peripherin"/>
</dbReference>
<evidence type="ECO:0000256" key="2">
    <source>
        <dbReference type="ARBA" id="ARBA00006840"/>
    </source>
</evidence>
<keyword evidence="9" id="KW-1185">Reference proteome</keyword>
<dbReference type="Pfam" id="PF00335">
    <property type="entry name" value="Tetraspanin"/>
    <property type="match status" value="1"/>
</dbReference>
<dbReference type="GO" id="GO:0003676">
    <property type="term" value="F:nucleic acid binding"/>
    <property type="evidence" value="ECO:0007669"/>
    <property type="project" value="InterPro"/>
</dbReference>
<keyword evidence="3 6" id="KW-0812">Transmembrane</keyword>
<dbReference type="InterPro" id="IPR054362">
    <property type="entry name" value="Exu_RNase_H-like"/>
</dbReference>
<dbReference type="InterPro" id="IPR008952">
    <property type="entry name" value="Tetraspanin_EC2_sf"/>
</dbReference>
<dbReference type="OrthoDB" id="8251179at2759"/>
<dbReference type="InParanoid" id="A0A6L2PN47"/>
<dbReference type="Gene3D" id="1.10.1450.10">
    <property type="entry name" value="Tetraspanin"/>
    <property type="match status" value="1"/>
</dbReference>
<dbReference type="Gene3D" id="3.30.420.10">
    <property type="entry name" value="Ribonuclease H-like superfamily/Ribonuclease H"/>
    <property type="match status" value="1"/>
</dbReference>
<organism evidence="8 9">
    <name type="scientific">Coptotermes formosanus</name>
    <name type="common">Formosan subterranean termite</name>
    <dbReference type="NCBI Taxonomy" id="36987"/>
    <lineage>
        <taxon>Eukaryota</taxon>
        <taxon>Metazoa</taxon>
        <taxon>Ecdysozoa</taxon>
        <taxon>Arthropoda</taxon>
        <taxon>Hexapoda</taxon>
        <taxon>Insecta</taxon>
        <taxon>Pterygota</taxon>
        <taxon>Neoptera</taxon>
        <taxon>Polyneoptera</taxon>
        <taxon>Dictyoptera</taxon>
        <taxon>Blattodea</taxon>
        <taxon>Blattoidea</taxon>
        <taxon>Termitoidae</taxon>
        <taxon>Rhinotermitidae</taxon>
        <taxon>Coptotermes</taxon>
    </lineage>
</organism>
<comment type="similarity">
    <text evidence="2">Belongs to the tetraspanin (TM4SF) family.</text>
</comment>
<comment type="caution">
    <text evidence="8">The sequence shown here is derived from an EMBL/GenBank/DDBJ whole genome shotgun (WGS) entry which is preliminary data.</text>
</comment>
<proteinExistence type="inferred from homology"/>
<dbReference type="EMBL" id="BLKM01008479">
    <property type="protein sequence ID" value="GFG33826.1"/>
    <property type="molecule type" value="Genomic_DNA"/>
</dbReference>
<dbReference type="Pfam" id="PF22123">
    <property type="entry name" value="Exu_RNase_H_like"/>
    <property type="match status" value="1"/>
</dbReference>
<dbReference type="SUPFAM" id="SSF48652">
    <property type="entry name" value="Tetraspanin"/>
    <property type="match status" value="1"/>
</dbReference>
<dbReference type="SUPFAM" id="SSF53098">
    <property type="entry name" value="Ribonuclease H-like"/>
    <property type="match status" value="1"/>
</dbReference>
<dbReference type="CDD" id="cd06127">
    <property type="entry name" value="DEDDh"/>
    <property type="match status" value="1"/>
</dbReference>
<feature type="transmembrane region" description="Helical" evidence="6">
    <location>
        <begin position="88"/>
        <end position="112"/>
    </location>
</feature>
<dbReference type="GO" id="GO:0005886">
    <property type="term" value="C:plasma membrane"/>
    <property type="evidence" value="ECO:0007669"/>
    <property type="project" value="TreeGrafter"/>
</dbReference>
<evidence type="ECO:0000256" key="5">
    <source>
        <dbReference type="ARBA" id="ARBA00023136"/>
    </source>
</evidence>
<evidence type="ECO:0000256" key="6">
    <source>
        <dbReference type="SAM" id="Phobius"/>
    </source>
</evidence>
<dbReference type="PANTHER" id="PTHR19282:SF527">
    <property type="entry name" value="TETRASPANIN"/>
    <property type="match status" value="1"/>
</dbReference>
<keyword evidence="4 6" id="KW-1133">Transmembrane helix</keyword>
<accession>A0A6L2PN47</accession>
<sequence>MVTVTTTITYCCGTDDAPCFHFGLSQVGGITVLGLGIWTLVDKSFMNELLGTNLFLGAVYILIATGAIISLIAFFGCLGALKEIKCMLLTYFMIVFLIFVTMLVGGILGYVFREKVHTTMEQEMQSTVRTYAANRAVKRAWDDTQERLKCCGVNSPLDWKNKIPESCCRTHSEYSSFAKCTEIPGNIFTSGCLGVTEKFVKDHAAIIGGAGIGVACLMSRNQVILTVKTSLHYFLTGCHTVECQKCIIECRIDCRVDFKDRTGSLFIGCKQFDNDKYLKALNENKASVFLFPGPFNSIGWTRDSVGQKYSDTAQAMKGIIHPPTEEHLPPACNCLVISFDLETTGLSSDDEIIQIGAYTYSHASHRTSDFSQFILPATRSIHPNAASVIGLEVRTGTLHDSRTNTIVPTVSESEGLLRFLNWLTSLQDGYNGVVLVSHGAIFLDIPVLIRALQRASMTENFFQVVRGFCDSNAIFQEDKYRRYKSLSLQHLYQTIVGERGAVHRALEDARDLYQLLLRHFNVESLSLAIPVLDSCTYTSQCMLLYSNWRQRVDGKMDGLRVIVQNGKEQSEKKKTVVLRNLVAAGYDIQTLSDDYSRSPSTRVFKKQLTERIQTMKDTYENYLLDTSFVRTDEVVRTVVGFLKRNQIP</sequence>
<evidence type="ECO:0000313" key="9">
    <source>
        <dbReference type="Proteomes" id="UP000502823"/>
    </source>
</evidence>
<evidence type="ECO:0000256" key="4">
    <source>
        <dbReference type="ARBA" id="ARBA00022989"/>
    </source>
</evidence>
<comment type="subcellular location">
    <subcellularLocation>
        <location evidence="1">Membrane</location>
        <topology evidence="1">Multi-pass membrane protein</topology>
    </subcellularLocation>
</comment>
<keyword evidence="5 6" id="KW-0472">Membrane</keyword>
<dbReference type="SMART" id="SM00479">
    <property type="entry name" value="EXOIII"/>
    <property type="match status" value="1"/>
</dbReference>
<dbReference type="PROSITE" id="PS00421">
    <property type="entry name" value="TM4_1"/>
    <property type="match status" value="1"/>
</dbReference>
<dbReference type="AlphaFoldDB" id="A0A6L2PN47"/>